<keyword evidence="2" id="KW-1185">Reference proteome</keyword>
<evidence type="ECO:0000313" key="1">
    <source>
        <dbReference type="EMBL" id="KAJ8617713.1"/>
    </source>
</evidence>
<sequence length="149" mass="16557">MGEDEYDDGHCGVEQRCDGLQEMLADVCAGRYEMDINVENIPQGKATSSHGPSAANEDPQPSNAMSNDSDPQPFDAMLNDLHLPLYPGCKKFSKSEFLVKLMHVKTINRWSNKSFDMNLELIKAALPTGETLPKSYNEAKKYMRDLGLG</sequence>
<protein>
    <submittedName>
        <fullName evidence="1">Uncharacterized protein</fullName>
    </submittedName>
</protein>
<organism evidence="1 2">
    <name type="scientific">Persea americana</name>
    <name type="common">Avocado</name>
    <dbReference type="NCBI Taxonomy" id="3435"/>
    <lineage>
        <taxon>Eukaryota</taxon>
        <taxon>Viridiplantae</taxon>
        <taxon>Streptophyta</taxon>
        <taxon>Embryophyta</taxon>
        <taxon>Tracheophyta</taxon>
        <taxon>Spermatophyta</taxon>
        <taxon>Magnoliopsida</taxon>
        <taxon>Magnoliidae</taxon>
        <taxon>Laurales</taxon>
        <taxon>Lauraceae</taxon>
        <taxon>Persea</taxon>
    </lineage>
</organism>
<accession>A0ACC2K9X0</accession>
<dbReference type="Proteomes" id="UP001234297">
    <property type="component" value="Chromosome 4"/>
</dbReference>
<gene>
    <name evidence="1" type="ORF">MRB53_013899</name>
</gene>
<comment type="caution">
    <text evidence="1">The sequence shown here is derived from an EMBL/GenBank/DDBJ whole genome shotgun (WGS) entry which is preliminary data.</text>
</comment>
<proteinExistence type="predicted"/>
<reference evidence="1 2" key="1">
    <citation type="journal article" date="2022" name="Hortic Res">
        <title>A haplotype resolved chromosomal level avocado genome allows analysis of novel avocado genes.</title>
        <authorList>
            <person name="Nath O."/>
            <person name="Fletcher S.J."/>
            <person name="Hayward A."/>
            <person name="Shaw L.M."/>
            <person name="Masouleh A.K."/>
            <person name="Furtado A."/>
            <person name="Henry R.J."/>
            <person name="Mitter N."/>
        </authorList>
    </citation>
    <scope>NUCLEOTIDE SEQUENCE [LARGE SCALE GENOMIC DNA]</scope>
    <source>
        <strain evidence="2">cv. Hass</strain>
    </source>
</reference>
<name>A0ACC2K9X0_PERAE</name>
<evidence type="ECO:0000313" key="2">
    <source>
        <dbReference type="Proteomes" id="UP001234297"/>
    </source>
</evidence>
<dbReference type="EMBL" id="CM056812">
    <property type="protein sequence ID" value="KAJ8617713.1"/>
    <property type="molecule type" value="Genomic_DNA"/>
</dbReference>